<sequence>MLKHPQITLTDSLLNQQKYQIADDVLYRQVDTEAILLSISGGAYYSLNETSIYIWDALKNQQPLASAVDRILDEYDVERTQVLTDLQQVLQDLSAYGLISPVNLE</sequence>
<keyword evidence="2" id="KW-1185">Reference proteome</keyword>
<dbReference type="InterPro" id="IPR008792">
    <property type="entry name" value="PQQD"/>
</dbReference>
<gene>
    <name evidence="1" type="ORF">NIES2135_30140</name>
</gene>
<accession>A0A1Z4JHE9</accession>
<evidence type="ECO:0008006" key="3">
    <source>
        <dbReference type="Google" id="ProtNLM"/>
    </source>
</evidence>
<dbReference type="Pfam" id="PF05402">
    <property type="entry name" value="PqqD"/>
    <property type="match status" value="1"/>
</dbReference>
<dbReference type="EMBL" id="AP018203">
    <property type="protein sequence ID" value="BAY56184.1"/>
    <property type="molecule type" value="Genomic_DNA"/>
</dbReference>
<name>A0A1Z4JHE9_LEPBY</name>
<proteinExistence type="predicted"/>
<protein>
    <recommendedName>
        <fullName evidence="3">PqqD family protein</fullName>
    </recommendedName>
</protein>
<evidence type="ECO:0000313" key="1">
    <source>
        <dbReference type="EMBL" id="BAY56184.1"/>
    </source>
</evidence>
<reference evidence="1 2" key="1">
    <citation type="submission" date="2017-06" db="EMBL/GenBank/DDBJ databases">
        <title>Genome sequencing of cyanobaciteial culture collection at National Institute for Environmental Studies (NIES).</title>
        <authorList>
            <person name="Hirose Y."/>
            <person name="Shimura Y."/>
            <person name="Fujisawa T."/>
            <person name="Nakamura Y."/>
            <person name="Kawachi M."/>
        </authorList>
    </citation>
    <scope>NUCLEOTIDE SEQUENCE [LARGE SCALE GENOMIC DNA]</scope>
    <source>
        <strain evidence="1 2">NIES-2135</strain>
    </source>
</reference>
<dbReference type="InterPro" id="IPR041881">
    <property type="entry name" value="PqqD_sf"/>
</dbReference>
<evidence type="ECO:0000313" key="2">
    <source>
        <dbReference type="Proteomes" id="UP000217895"/>
    </source>
</evidence>
<dbReference type="Gene3D" id="1.10.10.1150">
    <property type="entry name" value="Coenzyme PQQ synthesis protein D (PqqD)"/>
    <property type="match status" value="1"/>
</dbReference>
<organism evidence="1 2">
    <name type="scientific">Leptolyngbya boryana NIES-2135</name>
    <dbReference type="NCBI Taxonomy" id="1973484"/>
    <lineage>
        <taxon>Bacteria</taxon>
        <taxon>Bacillati</taxon>
        <taxon>Cyanobacteriota</taxon>
        <taxon>Cyanophyceae</taxon>
        <taxon>Leptolyngbyales</taxon>
        <taxon>Leptolyngbyaceae</taxon>
        <taxon>Leptolyngbya group</taxon>
        <taxon>Leptolyngbya</taxon>
    </lineage>
</organism>
<dbReference type="AlphaFoldDB" id="A0A1Z4JHE9"/>
<dbReference type="Proteomes" id="UP000217895">
    <property type="component" value="Chromosome"/>
</dbReference>